<dbReference type="Proteomes" id="UP001500635">
    <property type="component" value="Unassembled WGS sequence"/>
</dbReference>
<evidence type="ECO:0000313" key="2">
    <source>
        <dbReference type="EMBL" id="GAA4396953.1"/>
    </source>
</evidence>
<gene>
    <name evidence="2" type="ORF">GCM10023147_31830</name>
</gene>
<name>A0ABP8JVW9_9ACTN</name>
<dbReference type="InterPro" id="IPR025449">
    <property type="entry name" value="JetB"/>
</dbReference>
<dbReference type="Pfam" id="PF13835">
    <property type="entry name" value="DUF4194"/>
    <property type="match status" value="1"/>
</dbReference>
<protein>
    <submittedName>
        <fullName evidence="2">DUF4194 domain-containing protein</fullName>
    </submittedName>
</protein>
<sequence length="279" mass="30624">MNDENSGETEHPGPVDRPAEDPADEPTLSGLGTDDLAPVDLGDFRFDDFRDDGVPFGTSAGRAADTAPRFDGDTSRLPNPVCYALQELIAAPHVSARSRNWAAIEANEEILRSRLSELNLILEINHDTRHAFTRQVSESDPRQRNLLRAQSLSLAASVLALFLRLRHLSSPDETCVVERAEMIDHLVSFRPARDTDEAGFIRKAEAAINQLETRRLIRQVGTTDRYAVHGVIASLLTPEQVDAYTAAYRDLAGADRDLAEPAAIDQAADGADEREDEDA</sequence>
<dbReference type="EMBL" id="BAABFR010000052">
    <property type="protein sequence ID" value="GAA4396953.1"/>
    <property type="molecule type" value="Genomic_DNA"/>
</dbReference>
<evidence type="ECO:0000313" key="3">
    <source>
        <dbReference type="Proteomes" id="UP001500635"/>
    </source>
</evidence>
<reference evidence="3" key="1">
    <citation type="journal article" date="2019" name="Int. J. Syst. Evol. Microbiol.">
        <title>The Global Catalogue of Microorganisms (GCM) 10K type strain sequencing project: providing services to taxonomists for standard genome sequencing and annotation.</title>
        <authorList>
            <consortium name="The Broad Institute Genomics Platform"/>
            <consortium name="The Broad Institute Genome Sequencing Center for Infectious Disease"/>
            <person name="Wu L."/>
            <person name="Ma J."/>
        </authorList>
    </citation>
    <scope>NUCLEOTIDE SEQUENCE [LARGE SCALE GENOMIC DNA]</scope>
    <source>
        <strain evidence="3">JCM 17688</strain>
    </source>
</reference>
<keyword evidence="3" id="KW-1185">Reference proteome</keyword>
<proteinExistence type="predicted"/>
<feature type="region of interest" description="Disordered" evidence="1">
    <location>
        <begin position="1"/>
        <end position="37"/>
    </location>
</feature>
<accession>A0ABP8JVW9</accession>
<evidence type="ECO:0000256" key="1">
    <source>
        <dbReference type="SAM" id="MobiDB-lite"/>
    </source>
</evidence>
<feature type="compositionally biased region" description="Basic and acidic residues" evidence="1">
    <location>
        <begin position="8"/>
        <end position="20"/>
    </location>
</feature>
<comment type="caution">
    <text evidence="2">The sequence shown here is derived from an EMBL/GenBank/DDBJ whole genome shotgun (WGS) entry which is preliminary data.</text>
</comment>
<dbReference type="RefSeq" id="WP_344997711.1">
    <property type="nucleotide sequence ID" value="NZ_BAABFR010000052.1"/>
</dbReference>
<organism evidence="2 3">
    <name type="scientific">Tsukamurella soli</name>
    <dbReference type="NCBI Taxonomy" id="644556"/>
    <lineage>
        <taxon>Bacteria</taxon>
        <taxon>Bacillati</taxon>
        <taxon>Actinomycetota</taxon>
        <taxon>Actinomycetes</taxon>
        <taxon>Mycobacteriales</taxon>
        <taxon>Tsukamurellaceae</taxon>
        <taxon>Tsukamurella</taxon>
    </lineage>
</organism>